<name>A0A161Y096_9GAMM</name>
<evidence type="ECO:0000313" key="2">
    <source>
        <dbReference type="Proteomes" id="UP000076486"/>
    </source>
</evidence>
<proteinExistence type="predicted"/>
<dbReference type="RefSeq" id="WP_063369452.1">
    <property type="nucleotide sequence ID" value="NZ_AUYC01000051.1"/>
</dbReference>
<accession>A0A161Y096</accession>
<sequence length="308" mass="34991">MSNISNSITLVLESLGYSSSAISSVLKTTKSSRPEPTSVYLETRLDGSEVIDVTTCHHFSQNWSESNLDSDLLDSLSTLPKEYRPTHIWREYDNAHMQIQCPGIHLTPYNDTLDALLALYKLLFNNHESPPLCDLELINSTAKVRHLSKLVRSEKAHLKMHVKTTTAQLNQILFSLGWPGDYAQLESVLSRLEDLEPAILQHCVYVDLAFLGDELSPRLGLYLSNKEYPQLSNRQMYAAFIELAAKFPHDENSHTTFVNLLKDKKNTKFVCDYKIMLDNNLEQKAYFCFQKDKQAEVAAFADLLKSAL</sequence>
<evidence type="ECO:0000313" key="1">
    <source>
        <dbReference type="EMBL" id="KZN59796.1"/>
    </source>
</evidence>
<dbReference type="AlphaFoldDB" id="A0A161Y096"/>
<reference evidence="1 2" key="1">
    <citation type="submission" date="2013-07" db="EMBL/GenBank/DDBJ databases">
        <title>Comparative Genomic and Metabolomic Analysis of Twelve Strains of Pseudoalteromonas luteoviolacea.</title>
        <authorList>
            <person name="Vynne N.G."/>
            <person name="Mansson M."/>
            <person name="Gram L."/>
        </authorList>
    </citation>
    <scope>NUCLEOTIDE SEQUENCE [LARGE SCALE GENOMIC DNA]</scope>
    <source>
        <strain evidence="1 2">CPMOR-1</strain>
    </source>
</reference>
<dbReference type="PATRIC" id="fig|1365248.3.peg.4237"/>
<protein>
    <submittedName>
        <fullName evidence="1">Uncharacterized protein</fullName>
    </submittedName>
</protein>
<dbReference type="Proteomes" id="UP000076486">
    <property type="component" value="Unassembled WGS sequence"/>
</dbReference>
<comment type="caution">
    <text evidence="1">The sequence shown here is derived from an EMBL/GenBank/DDBJ whole genome shotgun (WGS) entry which is preliminary data.</text>
</comment>
<organism evidence="1 2">
    <name type="scientific">Pseudoalteromonas luteoviolacea CPMOR-1</name>
    <dbReference type="NCBI Taxonomy" id="1365248"/>
    <lineage>
        <taxon>Bacteria</taxon>
        <taxon>Pseudomonadati</taxon>
        <taxon>Pseudomonadota</taxon>
        <taxon>Gammaproteobacteria</taxon>
        <taxon>Alteromonadales</taxon>
        <taxon>Pseudoalteromonadaceae</taxon>
        <taxon>Pseudoalteromonas</taxon>
    </lineage>
</organism>
<dbReference type="EMBL" id="AUYC01000051">
    <property type="protein sequence ID" value="KZN59796.1"/>
    <property type="molecule type" value="Genomic_DNA"/>
</dbReference>
<gene>
    <name evidence="1" type="ORF">N473_02470</name>
</gene>